<dbReference type="PRINTS" id="PR00385">
    <property type="entry name" value="P450"/>
</dbReference>
<reference evidence="6" key="1">
    <citation type="submission" date="2023-07" db="EMBL/GenBank/DDBJ databases">
        <title>Black Yeasts Isolated from many extreme environments.</title>
        <authorList>
            <person name="Coleine C."/>
            <person name="Stajich J.E."/>
            <person name="Selbmann L."/>
        </authorList>
    </citation>
    <scope>NUCLEOTIDE SEQUENCE</scope>
    <source>
        <strain evidence="6">CCFEE 5485</strain>
    </source>
</reference>
<name>A0AAE0WPD1_9PEZI</name>
<dbReference type="PANTHER" id="PTHR24305:SF232">
    <property type="entry name" value="P450, PUTATIVE (EUROFUNG)-RELATED"/>
    <property type="match status" value="1"/>
</dbReference>
<evidence type="ECO:0000256" key="2">
    <source>
        <dbReference type="ARBA" id="ARBA00010617"/>
    </source>
</evidence>
<evidence type="ECO:0000256" key="5">
    <source>
        <dbReference type="PIRSR" id="PIRSR602403-1"/>
    </source>
</evidence>
<dbReference type="PRINTS" id="PR00465">
    <property type="entry name" value="EP450IV"/>
</dbReference>
<keyword evidence="4 5" id="KW-0408">Iron</keyword>
<protein>
    <recommendedName>
        <fullName evidence="8">Cytochrome P450</fullName>
    </recommendedName>
</protein>
<dbReference type="EMBL" id="JAUTXT010000015">
    <property type="protein sequence ID" value="KAK3675412.1"/>
    <property type="molecule type" value="Genomic_DNA"/>
</dbReference>
<evidence type="ECO:0008006" key="8">
    <source>
        <dbReference type="Google" id="ProtNLM"/>
    </source>
</evidence>
<dbReference type="GO" id="GO:0020037">
    <property type="term" value="F:heme binding"/>
    <property type="evidence" value="ECO:0007669"/>
    <property type="project" value="InterPro"/>
</dbReference>
<evidence type="ECO:0000256" key="4">
    <source>
        <dbReference type="ARBA" id="ARBA00023004"/>
    </source>
</evidence>
<dbReference type="InterPro" id="IPR036396">
    <property type="entry name" value="Cyt_P450_sf"/>
</dbReference>
<dbReference type="InterPro" id="IPR050121">
    <property type="entry name" value="Cytochrome_P450_monoxygenase"/>
</dbReference>
<dbReference type="CDD" id="cd11060">
    <property type="entry name" value="CYP57A1-like"/>
    <property type="match status" value="1"/>
</dbReference>
<sequence length="481" mass="53753">MGYFYLATAFVALTAYIAYRSFFDGLHTYPGPFLASLTDAWRMLDSALGAHRPTSLIQLHKQYGDVVRTGPETLSFAQPEAIRDIYGTDKQFTKSDFYWTVAATARGKTTPSLFSSVDGEWHDNLRKAIQPAFNLSALVQYEPFVDSTIRSLLSQLGDRYADRSGGASVVKLQQWMHWYAFDVVGELTYSEPFGFMETAGDVDGIIRKAHFYLTGYFSAEPNPVVRFAMSRQAVRAKGEDTGNGQDRVDLLDKFLSTKAKHPETIGDREVLGLGISMVLAGSESTAVTLSACFYHVLRSVGVYKKLQVEVDQAFPTSVISEAVSFQSSQKLPYLDACIKETFRIHPAARFTPERVLPPQGAMIAGKHVSGGKIVGVNAWVVHRCSRVFGADLEVFRPERWLVADPQDQMRVDLMDRTLFQFGAGRFGCIGKNFSLLEIYKVVPTLLRAFEFRLVEPAREWRFESGSFANVSGVDVIITRRK</sequence>
<evidence type="ECO:0000313" key="7">
    <source>
        <dbReference type="Proteomes" id="UP001274830"/>
    </source>
</evidence>
<comment type="caution">
    <text evidence="6">The sequence shown here is derived from an EMBL/GenBank/DDBJ whole genome shotgun (WGS) entry which is preliminary data.</text>
</comment>
<dbReference type="InterPro" id="IPR002403">
    <property type="entry name" value="Cyt_P450_E_grp-IV"/>
</dbReference>
<gene>
    <name evidence="6" type="ORF">LTR78_004922</name>
</gene>
<dbReference type="Proteomes" id="UP001274830">
    <property type="component" value="Unassembled WGS sequence"/>
</dbReference>
<dbReference type="AlphaFoldDB" id="A0AAE0WPD1"/>
<dbReference type="InterPro" id="IPR001128">
    <property type="entry name" value="Cyt_P450"/>
</dbReference>
<accession>A0AAE0WPD1</accession>
<dbReference type="GO" id="GO:0004497">
    <property type="term" value="F:monooxygenase activity"/>
    <property type="evidence" value="ECO:0007669"/>
    <property type="project" value="InterPro"/>
</dbReference>
<feature type="binding site" description="axial binding residue" evidence="5">
    <location>
        <position position="428"/>
    </location>
    <ligand>
        <name>heme</name>
        <dbReference type="ChEBI" id="CHEBI:30413"/>
    </ligand>
    <ligandPart>
        <name>Fe</name>
        <dbReference type="ChEBI" id="CHEBI:18248"/>
    </ligandPart>
</feature>
<dbReference type="Gene3D" id="1.10.630.10">
    <property type="entry name" value="Cytochrome P450"/>
    <property type="match status" value="1"/>
</dbReference>
<evidence type="ECO:0000256" key="1">
    <source>
        <dbReference type="ARBA" id="ARBA00001971"/>
    </source>
</evidence>
<organism evidence="6 7">
    <name type="scientific">Recurvomyces mirabilis</name>
    <dbReference type="NCBI Taxonomy" id="574656"/>
    <lineage>
        <taxon>Eukaryota</taxon>
        <taxon>Fungi</taxon>
        <taxon>Dikarya</taxon>
        <taxon>Ascomycota</taxon>
        <taxon>Pezizomycotina</taxon>
        <taxon>Dothideomycetes</taxon>
        <taxon>Dothideomycetidae</taxon>
        <taxon>Mycosphaerellales</taxon>
        <taxon>Teratosphaeriaceae</taxon>
        <taxon>Recurvomyces</taxon>
    </lineage>
</organism>
<proteinExistence type="inferred from homology"/>
<keyword evidence="3 5" id="KW-0479">Metal-binding</keyword>
<dbReference type="Pfam" id="PF00067">
    <property type="entry name" value="p450"/>
    <property type="match status" value="1"/>
</dbReference>
<keyword evidence="5" id="KW-0349">Heme</keyword>
<comment type="similarity">
    <text evidence="2">Belongs to the cytochrome P450 family.</text>
</comment>
<evidence type="ECO:0000313" key="6">
    <source>
        <dbReference type="EMBL" id="KAK3675412.1"/>
    </source>
</evidence>
<dbReference type="SUPFAM" id="SSF48264">
    <property type="entry name" value="Cytochrome P450"/>
    <property type="match status" value="1"/>
</dbReference>
<dbReference type="PANTHER" id="PTHR24305">
    <property type="entry name" value="CYTOCHROME P450"/>
    <property type="match status" value="1"/>
</dbReference>
<dbReference type="GO" id="GO:0005506">
    <property type="term" value="F:iron ion binding"/>
    <property type="evidence" value="ECO:0007669"/>
    <property type="project" value="InterPro"/>
</dbReference>
<comment type="cofactor">
    <cofactor evidence="1 5">
        <name>heme</name>
        <dbReference type="ChEBI" id="CHEBI:30413"/>
    </cofactor>
</comment>
<evidence type="ECO:0000256" key="3">
    <source>
        <dbReference type="ARBA" id="ARBA00022723"/>
    </source>
</evidence>
<keyword evidence="7" id="KW-1185">Reference proteome</keyword>
<dbReference type="GO" id="GO:0016705">
    <property type="term" value="F:oxidoreductase activity, acting on paired donors, with incorporation or reduction of molecular oxygen"/>
    <property type="evidence" value="ECO:0007669"/>
    <property type="project" value="InterPro"/>
</dbReference>